<dbReference type="EMBL" id="HACG01002582">
    <property type="protein sequence ID" value="CEK49447.1"/>
    <property type="molecule type" value="Transcribed_RNA"/>
</dbReference>
<organism evidence="2">
    <name type="scientific">Arion vulgaris</name>
    <dbReference type="NCBI Taxonomy" id="1028688"/>
    <lineage>
        <taxon>Eukaryota</taxon>
        <taxon>Metazoa</taxon>
        <taxon>Spiralia</taxon>
        <taxon>Lophotrochozoa</taxon>
        <taxon>Mollusca</taxon>
        <taxon>Gastropoda</taxon>
        <taxon>Heterobranchia</taxon>
        <taxon>Euthyneura</taxon>
        <taxon>Panpulmonata</taxon>
        <taxon>Eupulmonata</taxon>
        <taxon>Stylommatophora</taxon>
        <taxon>Helicina</taxon>
        <taxon>Arionoidea</taxon>
        <taxon>Arionidae</taxon>
        <taxon>Arion</taxon>
    </lineage>
</organism>
<feature type="region of interest" description="Disordered" evidence="1">
    <location>
        <begin position="1"/>
        <end position="22"/>
    </location>
</feature>
<dbReference type="AlphaFoldDB" id="A0A0B6XZI6"/>
<sequence>MQFENSKGHGGSIMNTVSPDKHCNGKCVEGGDTVSHEMCSLTQKSPVDASKDRS</sequence>
<evidence type="ECO:0000256" key="1">
    <source>
        <dbReference type="SAM" id="MobiDB-lite"/>
    </source>
</evidence>
<feature type="non-terminal residue" evidence="2">
    <location>
        <position position="54"/>
    </location>
</feature>
<gene>
    <name evidence="2" type="primary">ORF7789</name>
</gene>
<name>A0A0B6XZI6_9EUPU</name>
<accession>A0A0B6XZI6</accession>
<evidence type="ECO:0000313" key="2">
    <source>
        <dbReference type="EMBL" id="CEK49447.1"/>
    </source>
</evidence>
<reference evidence="2" key="1">
    <citation type="submission" date="2014-12" db="EMBL/GenBank/DDBJ databases">
        <title>Insight into the proteome of Arion vulgaris.</title>
        <authorList>
            <person name="Aradska J."/>
            <person name="Bulat T."/>
            <person name="Smidak R."/>
            <person name="Sarate P."/>
            <person name="Gangsoo J."/>
            <person name="Sialana F."/>
            <person name="Bilban M."/>
            <person name="Lubec G."/>
        </authorList>
    </citation>
    <scope>NUCLEOTIDE SEQUENCE</scope>
    <source>
        <tissue evidence="2">Skin</tissue>
    </source>
</reference>
<protein>
    <submittedName>
        <fullName evidence="2">Uncharacterized protein</fullName>
    </submittedName>
</protein>
<proteinExistence type="predicted"/>